<dbReference type="InParanoid" id="A0A0C3D1B5"/>
<dbReference type="FunFam" id="1.20.1250.20:FF:000306">
    <property type="entry name" value="MFS multidrug transporter, putative"/>
    <property type="match status" value="1"/>
</dbReference>
<dbReference type="GO" id="GO:0005886">
    <property type="term" value="C:plasma membrane"/>
    <property type="evidence" value="ECO:0007669"/>
    <property type="project" value="TreeGrafter"/>
</dbReference>
<evidence type="ECO:0000256" key="7">
    <source>
        <dbReference type="SAM" id="Phobius"/>
    </source>
</evidence>
<dbReference type="Gene3D" id="1.20.1720.10">
    <property type="entry name" value="Multidrug resistance protein D"/>
    <property type="match status" value="2"/>
</dbReference>
<dbReference type="GO" id="GO:0022857">
    <property type="term" value="F:transmembrane transporter activity"/>
    <property type="evidence" value="ECO:0007669"/>
    <property type="project" value="InterPro"/>
</dbReference>
<comment type="subcellular location">
    <subcellularLocation>
        <location evidence="1">Membrane</location>
        <topology evidence="1">Multi-pass membrane protein</topology>
    </subcellularLocation>
</comment>
<keyword evidence="5 7" id="KW-0472">Membrane</keyword>
<keyword evidence="3 7" id="KW-0812">Transmembrane</keyword>
<evidence type="ECO:0000313" key="8">
    <source>
        <dbReference type="EMBL" id="KIN05044.1"/>
    </source>
</evidence>
<dbReference type="PANTHER" id="PTHR23502">
    <property type="entry name" value="MAJOR FACILITATOR SUPERFAMILY"/>
    <property type="match status" value="1"/>
</dbReference>
<feature type="compositionally biased region" description="Basic and acidic residues" evidence="6">
    <location>
        <begin position="474"/>
        <end position="495"/>
    </location>
</feature>
<feature type="transmembrane region" description="Helical" evidence="7">
    <location>
        <begin position="73"/>
        <end position="93"/>
    </location>
</feature>
<dbReference type="SUPFAM" id="SSF103473">
    <property type="entry name" value="MFS general substrate transporter"/>
    <property type="match status" value="1"/>
</dbReference>
<feature type="region of interest" description="Disordered" evidence="6">
    <location>
        <begin position="471"/>
        <end position="495"/>
    </location>
</feature>
<dbReference type="STRING" id="913774.A0A0C3D1B5"/>
<feature type="transmembrane region" description="Helical" evidence="7">
    <location>
        <begin position="261"/>
        <end position="280"/>
    </location>
</feature>
<feature type="region of interest" description="Disordered" evidence="6">
    <location>
        <begin position="1"/>
        <end position="56"/>
    </location>
</feature>
<evidence type="ECO:0000256" key="4">
    <source>
        <dbReference type="ARBA" id="ARBA00022989"/>
    </source>
</evidence>
<sequence length="495" mass="54467">MNPARGSSHRPPARNNSHPDNQQNDLAIDMAQDPTYKDEQTEKKMEDEIGNGNPEFKMDDKPYSVFTHNEKKMIILCAGLCAFFSPISGQIYFPSLDAIAADLHVSSSLVNLTITTYLIMQGFAPAFAAGGSGTVALAQAVVSDIVTSQERGVYISYMSVAPQAGPSLGPIIGGLLGQQLGWHSVFWFLLICTAVVFVLVALFMPETCRKLWTMDLSRRPNRSGRPIPYDKRDELAKKNKLRFPNPLETVKIVFTKEAGFILGYIGIMCCCFYATTALIPSQFGAIYGFNQIQISLCHLPLGCGSLLAAFVRGQFIDARYRYHAKRLGMPLEINRRVDLSNFPIERACLEVAIPTVALGSACTIGFGWMVQYKVNLAGPLILLFFIGFCTSSSINTISVLLIDIYPGKAGTATAANNLVRCWLGAGATSGVVPLINKVGMGWTTTLFGLLVYAFSPILWYVMNNGPKWRRATKARKEQQEDERRRKKVDDGERGG</sequence>
<feature type="transmembrane region" description="Helical" evidence="7">
    <location>
        <begin position="292"/>
        <end position="311"/>
    </location>
</feature>
<dbReference type="InterPro" id="IPR036259">
    <property type="entry name" value="MFS_trans_sf"/>
</dbReference>
<evidence type="ECO:0000256" key="5">
    <source>
        <dbReference type="ARBA" id="ARBA00023136"/>
    </source>
</evidence>
<keyword evidence="9" id="KW-1185">Reference proteome</keyword>
<evidence type="ECO:0000256" key="2">
    <source>
        <dbReference type="ARBA" id="ARBA00022448"/>
    </source>
</evidence>
<dbReference type="Pfam" id="PF07690">
    <property type="entry name" value="MFS_1"/>
    <property type="match status" value="1"/>
</dbReference>
<dbReference type="InterPro" id="IPR011701">
    <property type="entry name" value="MFS"/>
</dbReference>
<dbReference type="HOGENOM" id="CLU_008455_8_4_1"/>
<feature type="transmembrane region" description="Helical" evidence="7">
    <location>
        <begin position="185"/>
        <end position="204"/>
    </location>
</feature>
<feature type="compositionally biased region" description="Basic and acidic residues" evidence="6">
    <location>
        <begin position="35"/>
        <end position="47"/>
    </location>
</feature>
<feature type="transmembrane region" description="Helical" evidence="7">
    <location>
        <begin position="376"/>
        <end position="405"/>
    </location>
</feature>
<name>A0A0C3D1B5_OIDMZ</name>
<dbReference type="FunCoup" id="A0A0C3D1B5">
    <property type="interactions" value="102"/>
</dbReference>
<dbReference type="Proteomes" id="UP000054321">
    <property type="component" value="Unassembled WGS sequence"/>
</dbReference>
<protein>
    <recommendedName>
        <fullName evidence="10">Major facilitator superfamily (MFS) profile domain-containing protein</fullName>
    </recommendedName>
</protein>
<evidence type="ECO:0000256" key="3">
    <source>
        <dbReference type="ARBA" id="ARBA00022692"/>
    </source>
</evidence>
<dbReference type="PANTHER" id="PTHR23502:SF51">
    <property type="entry name" value="QUINIDINE RESISTANCE PROTEIN 1-RELATED"/>
    <property type="match status" value="1"/>
</dbReference>
<proteinExistence type="predicted"/>
<reference evidence="9" key="2">
    <citation type="submission" date="2015-01" db="EMBL/GenBank/DDBJ databases">
        <title>Evolutionary Origins and Diversification of the Mycorrhizal Mutualists.</title>
        <authorList>
            <consortium name="DOE Joint Genome Institute"/>
            <consortium name="Mycorrhizal Genomics Consortium"/>
            <person name="Kohler A."/>
            <person name="Kuo A."/>
            <person name="Nagy L.G."/>
            <person name="Floudas D."/>
            <person name="Copeland A."/>
            <person name="Barry K.W."/>
            <person name="Cichocki N."/>
            <person name="Veneault-Fourrey C."/>
            <person name="LaButti K."/>
            <person name="Lindquist E.A."/>
            <person name="Lipzen A."/>
            <person name="Lundell T."/>
            <person name="Morin E."/>
            <person name="Murat C."/>
            <person name="Riley R."/>
            <person name="Ohm R."/>
            <person name="Sun H."/>
            <person name="Tunlid A."/>
            <person name="Henrissat B."/>
            <person name="Grigoriev I.V."/>
            <person name="Hibbett D.S."/>
            <person name="Martin F."/>
        </authorList>
    </citation>
    <scope>NUCLEOTIDE SEQUENCE [LARGE SCALE GENOMIC DNA]</scope>
    <source>
        <strain evidence="9">Zn</strain>
    </source>
</reference>
<evidence type="ECO:0000256" key="6">
    <source>
        <dbReference type="SAM" id="MobiDB-lite"/>
    </source>
</evidence>
<evidence type="ECO:0000256" key="1">
    <source>
        <dbReference type="ARBA" id="ARBA00004141"/>
    </source>
</evidence>
<feature type="transmembrane region" description="Helical" evidence="7">
    <location>
        <begin position="417"/>
        <end position="435"/>
    </location>
</feature>
<organism evidence="8 9">
    <name type="scientific">Oidiodendron maius (strain Zn)</name>
    <dbReference type="NCBI Taxonomy" id="913774"/>
    <lineage>
        <taxon>Eukaryota</taxon>
        <taxon>Fungi</taxon>
        <taxon>Dikarya</taxon>
        <taxon>Ascomycota</taxon>
        <taxon>Pezizomycotina</taxon>
        <taxon>Leotiomycetes</taxon>
        <taxon>Leotiomycetes incertae sedis</taxon>
        <taxon>Myxotrichaceae</taxon>
        <taxon>Oidiodendron</taxon>
    </lineage>
</organism>
<accession>A0A0C3D1B5</accession>
<feature type="transmembrane region" description="Helical" evidence="7">
    <location>
        <begin position="441"/>
        <end position="461"/>
    </location>
</feature>
<evidence type="ECO:0008006" key="10">
    <source>
        <dbReference type="Google" id="ProtNLM"/>
    </source>
</evidence>
<feature type="transmembrane region" description="Helical" evidence="7">
    <location>
        <begin position="351"/>
        <end position="370"/>
    </location>
</feature>
<feature type="compositionally biased region" description="Polar residues" evidence="6">
    <location>
        <begin position="14"/>
        <end position="25"/>
    </location>
</feature>
<keyword evidence="4 7" id="KW-1133">Transmembrane helix</keyword>
<evidence type="ECO:0000313" key="9">
    <source>
        <dbReference type="Proteomes" id="UP000054321"/>
    </source>
</evidence>
<dbReference type="EMBL" id="KN832872">
    <property type="protein sequence ID" value="KIN05044.1"/>
    <property type="molecule type" value="Genomic_DNA"/>
</dbReference>
<dbReference type="OrthoDB" id="2441642at2759"/>
<dbReference type="AlphaFoldDB" id="A0A0C3D1B5"/>
<gene>
    <name evidence="8" type="ORF">OIDMADRAFT_177375</name>
</gene>
<keyword evidence="2" id="KW-0813">Transport</keyword>
<reference evidence="8 9" key="1">
    <citation type="submission" date="2014-04" db="EMBL/GenBank/DDBJ databases">
        <authorList>
            <consortium name="DOE Joint Genome Institute"/>
            <person name="Kuo A."/>
            <person name="Martino E."/>
            <person name="Perotto S."/>
            <person name="Kohler A."/>
            <person name="Nagy L.G."/>
            <person name="Floudas D."/>
            <person name="Copeland A."/>
            <person name="Barry K.W."/>
            <person name="Cichocki N."/>
            <person name="Veneault-Fourrey C."/>
            <person name="LaButti K."/>
            <person name="Lindquist E.A."/>
            <person name="Lipzen A."/>
            <person name="Lundell T."/>
            <person name="Morin E."/>
            <person name="Murat C."/>
            <person name="Sun H."/>
            <person name="Tunlid A."/>
            <person name="Henrissat B."/>
            <person name="Grigoriev I.V."/>
            <person name="Hibbett D.S."/>
            <person name="Martin F."/>
            <person name="Nordberg H.P."/>
            <person name="Cantor M.N."/>
            <person name="Hua S.X."/>
        </authorList>
    </citation>
    <scope>NUCLEOTIDE SEQUENCE [LARGE SCALE GENOMIC DNA]</scope>
    <source>
        <strain evidence="8 9">Zn</strain>
    </source>
</reference>